<sequence>MLAKDVVNWAGRFLGDFLCCNGVDQSPILKTLPTRHSWKPPCSGFVKINVDAAVWDEMDIIGIGVVVRDETGALLGAMAGRVFGCFSPFLGECIAVREGAFFAQMGGLDDWTIESDVVNVVRAIQSPVT</sequence>
<evidence type="ECO:0000313" key="3">
    <source>
        <dbReference type="Proteomes" id="UP001187192"/>
    </source>
</evidence>
<proteinExistence type="predicted"/>
<dbReference type="InterPro" id="IPR002156">
    <property type="entry name" value="RNaseH_domain"/>
</dbReference>
<dbReference type="InterPro" id="IPR012337">
    <property type="entry name" value="RNaseH-like_sf"/>
</dbReference>
<keyword evidence="3" id="KW-1185">Reference proteome</keyword>
<dbReference type="PANTHER" id="PTHR47074:SF48">
    <property type="entry name" value="POLYNUCLEOTIDYL TRANSFERASE, RIBONUCLEASE H-LIKE SUPERFAMILY PROTEIN"/>
    <property type="match status" value="1"/>
</dbReference>
<protein>
    <recommendedName>
        <fullName evidence="1">RNase H type-1 domain-containing protein</fullName>
    </recommendedName>
</protein>
<dbReference type="InterPro" id="IPR052929">
    <property type="entry name" value="RNase_H-like_EbsB-rel"/>
</dbReference>
<dbReference type="GO" id="GO:0003676">
    <property type="term" value="F:nucleic acid binding"/>
    <property type="evidence" value="ECO:0007669"/>
    <property type="project" value="InterPro"/>
</dbReference>
<dbReference type="PANTHER" id="PTHR47074">
    <property type="entry name" value="BNAC02G40300D PROTEIN"/>
    <property type="match status" value="1"/>
</dbReference>
<dbReference type="Pfam" id="PF13456">
    <property type="entry name" value="RVT_3"/>
    <property type="match status" value="1"/>
</dbReference>
<reference evidence="2" key="1">
    <citation type="submission" date="2023-07" db="EMBL/GenBank/DDBJ databases">
        <title>draft genome sequence of fig (Ficus carica).</title>
        <authorList>
            <person name="Takahashi T."/>
            <person name="Nishimura K."/>
        </authorList>
    </citation>
    <scope>NUCLEOTIDE SEQUENCE</scope>
</reference>
<gene>
    <name evidence="2" type="ORF">TIFTF001_036205</name>
</gene>
<organism evidence="2 3">
    <name type="scientific">Ficus carica</name>
    <name type="common">Common fig</name>
    <dbReference type="NCBI Taxonomy" id="3494"/>
    <lineage>
        <taxon>Eukaryota</taxon>
        <taxon>Viridiplantae</taxon>
        <taxon>Streptophyta</taxon>
        <taxon>Embryophyta</taxon>
        <taxon>Tracheophyta</taxon>
        <taxon>Spermatophyta</taxon>
        <taxon>Magnoliopsida</taxon>
        <taxon>eudicotyledons</taxon>
        <taxon>Gunneridae</taxon>
        <taxon>Pentapetalae</taxon>
        <taxon>rosids</taxon>
        <taxon>fabids</taxon>
        <taxon>Rosales</taxon>
        <taxon>Moraceae</taxon>
        <taxon>Ficeae</taxon>
        <taxon>Ficus</taxon>
    </lineage>
</organism>
<dbReference type="SUPFAM" id="SSF53098">
    <property type="entry name" value="Ribonuclease H-like"/>
    <property type="match status" value="1"/>
</dbReference>
<dbReference type="Proteomes" id="UP001187192">
    <property type="component" value="Unassembled WGS sequence"/>
</dbReference>
<dbReference type="EMBL" id="BTGU01000410">
    <property type="protein sequence ID" value="GMN67137.1"/>
    <property type="molecule type" value="Genomic_DNA"/>
</dbReference>
<evidence type="ECO:0000259" key="1">
    <source>
        <dbReference type="Pfam" id="PF13456"/>
    </source>
</evidence>
<evidence type="ECO:0000313" key="2">
    <source>
        <dbReference type="EMBL" id="GMN67137.1"/>
    </source>
</evidence>
<comment type="caution">
    <text evidence="2">The sequence shown here is derived from an EMBL/GenBank/DDBJ whole genome shotgun (WGS) entry which is preliminary data.</text>
</comment>
<feature type="domain" description="RNase H type-1" evidence="1">
    <location>
        <begin position="49"/>
        <end position="126"/>
    </location>
</feature>
<dbReference type="GO" id="GO:0004523">
    <property type="term" value="F:RNA-DNA hybrid ribonuclease activity"/>
    <property type="evidence" value="ECO:0007669"/>
    <property type="project" value="InterPro"/>
</dbReference>
<accession>A0AA88E2W8</accession>
<name>A0AA88E2W8_FICCA</name>
<dbReference type="AlphaFoldDB" id="A0AA88E2W8"/>